<evidence type="ECO:0000313" key="3">
    <source>
        <dbReference type="EMBL" id="KAK3380507.1"/>
    </source>
</evidence>
<feature type="transmembrane region" description="Helical" evidence="2">
    <location>
        <begin position="252"/>
        <end position="273"/>
    </location>
</feature>
<evidence type="ECO:0000256" key="1">
    <source>
        <dbReference type="SAM" id="MobiDB-lite"/>
    </source>
</evidence>
<feature type="transmembrane region" description="Helical" evidence="2">
    <location>
        <begin position="416"/>
        <end position="438"/>
    </location>
</feature>
<dbReference type="EMBL" id="JAULSN010000002">
    <property type="protein sequence ID" value="KAK3380507.1"/>
    <property type="molecule type" value="Genomic_DNA"/>
</dbReference>
<feature type="transmembrane region" description="Helical" evidence="2">
    <location>
        <begin position="450"/>
        <end position="471"/>
    </location>
</feature>
<feature type="region of interest" description="Disordered" evidence="1">
    <location>
        <begin position="302"/>
        <end position="351"/>
    </location>
</feature>
<evidence type="ECO:0000313" key="4">
    <source>
        <dbReference type="Proteomes" id="UP001287356"/>
    </source>
</evidence>
<protein>
    <submittedName>
        <fullName evidence="3">Uncharacterized protein</fullName>
    </submittedName>
</protein>
<reference evidence="3" key="1">
    <citation type="journal article" date="2023" name="Mol. Phylogenet. Evol.">
        <title>Genome-scale phylogeny and comparative genomics of the fungal order Sordariales.</title>
        <authorList>
            <person name="Hensen N."/>
            <person name="Bonometti L."/>
            <person name="Westerberg I."/>
            <person name="Brannstrom I.O."/>
            <person name="Guillou S."/>
            <person name="Cros-Aarteil S."/>
            <person name="Calhoun S."/>
            <person name="Haridas S."/>
            <person name="Kuo A."/>
            <person name="Mondo S."/>
            <person name="Pangilinan J."/>
            <person name="Riley R."/>
            <person name="LaButti K."/>
            <person name="Andreopoulos B."/>
            <person name="Lipzen A."/>
            <person name="Chen C."/>
            <person name="Yan M."/>
            <person name="Daum C."/>
            <person name="Ng V."/>
            <person name="Clum A."/>
            <person name="Steindorff A."/>
            <person name="Ohm R.A."/>
            <person name="Martin F."/>
            <person name="Silar P."/>
            <person name="Natvig D.O."/>
            <person name="Lalanne C."/>
            <person name="Gautier V."/>
            <person name="Ament-Velasquez S.L."/>
            <person name="Kruys A."/>
            <person name="Hutchinson M.I."/>
            <person name="Powell A.J."/>
            <person name="Barry K."/>
            <person name="Miller A.N."/>
            <person name="Grigoriev I.V."/>
            <person name="Debuchy R."/>
            <person name="Gladieux P."/>
            <person name="Hiltunen Thoren M."/>
            <person name="Johannesson H."/>
        </authorList>
    </citation>
    <scope>NUCLEOTIDE SEQUENCE</scope>
    <source>
        <strain evidence="3">CBS 958.72</strain>
    </source>
</reference>
<organism evidence="3 4">
    <name type="scientific">Lasiosphaeria ovina</name>
    <dbReference type="NCBI Taxonomy" id="92902"/>
    <lineage>
        <taxon>Eukaryota</taxon>
        <taxon>Fungi</taxon>
        <taxon>Dikarya</taxon>
        <taxon>Ascomycota</taxon>
        <taxon>Pezizomycotina</taxon>
        <taxon>Sordariomycetes</taxon>
        <taxon>Sordariomycetidae</taxon>
        <taxon>Sordariales</taxon>
        <taxon>Lasiosphaeriaceae</taxon>
        <taxon>Lasiosphaeria</taxon>
    </lineage>
</organism>
<keyword evidence="2" id="KW-0472">Membrane</keyword>
<feature type="transmembrane region" description="Helical" evidence="2">
    <location>
        <begin position="506"/>
        <end position="529"/>
    </location>
</feature>
<keyword evidence="4" id="KW-1185">Reference proteome</keyword>
<proteinExistence type="predicted"/>
<evidence type="ECO:0000256" key="2">
    <source>
        <dbReference type="SAM" id="Phobius"/>
    </source>
</evidence>
<feature type="transmembrane region" description="Helical" evidence="2">
    <location>
        <begin position="385"/>
        <end position="404"/>
    </location>
</feature>
<feature type="compositionally biased region" description="Acidic residues" evidence="1">
    <location>
        <begin position="325"/>
        <end position="335"/>
    </location>
</feature>
<feature type="transmembrane region" description="Helical" evidence="2">
    <location>
        <begin position="212"/>
        <end position="232"/>
    </location>
</feature>
<sequence length="565" mass="61732">MDNVTLRYVGFDFPALFNFLQEVIQNSTDPLQSPYLQQGQAGSETYLSLTHDVCLAITGSWALYEQQDIWNRIVTWKLPLLTLLFQFSRPPFAFRLWTNTNVFMLVHLVGNPINTIASLLATLDACQRRATEIRQRIEAHQRHSGKASPWRRTAVLWKRFTIIDVSYAEWGVANARPFLQRSLDQLLRQPDARIAKHFSVAAAQLAADRATYALPVVVAQLSFVVAIGAAYWRVAGVPPQPHAWTNVEAYSIAMSAPFLHALPVVFLAAIVGATQTETSAPRILNALRERLVSDGWEEVLARNDGGAGGGSMVDTIPLPRTEEIQDREEDTEEQDSSGSDELAEPAHNGTPLELGQRIASGCLYAWRADLLAPTGANMRQHASHMALATTFVALSVAVAQYISYGVPPAGLDCRSGAQAALLGAWAGMFGCDFVLACLFPNKNRLYNITFAKDAAAALAVVTLIVVTQLGIFNQCACYTAWGAAPLALPQLPAVAKVLTTRIARDWPAATFLWIGMELLLCVFAVGVRYRDALRVYLQRDDGSSNGGFGRLSGQTLFELGVVGQG</sequence>
<gene>
    <name evidence="3" type="ORF">B0T24DRAFT_664495</name>
</gene>
<name>A0AAE0NFD9_9PEZI</name>
<dbReference type="Proteomes" id="UP001287356">
    <property type="component" value="Unassembled WGS sequence"/>
</dbReference>
<keyword evidence="2" id="KW-0812">Transmembrane</keyword>
<reference evidence="3" key="2">
    <citation type="submission" date="2023-06" db="EMBL/GenBank/DDBJ databases">
        <authorList>
            <consortium name="Lawrence Berkeley National Laboratory"/>
            <person name="Haridas S."/>
            <person name="Hensen N."/>
            <person name="Bonometti L."/>
            <person name="Westerberg I."/>
            <person name="Brannstrom I.O."/>
            <person name="Guillou S."/>
            <person name="Cros-Aarteil S."/>
            <person name="Calhoun S."/>
            <person name="Kuo A."/>
            <person name="Mondo S."/>
            <person name="Pangilinan J."/>
            <person name="Riley R."/>
            <person name="Labutti K."/>
            <person name="Andreopoulos B."/>
            <person name="Lipzen A."/>
            <person name="Chen C."/>
            <person name="Yanf M."/>
            <person name="Daum C."/>
            <person name="Ng V."/>
            <person name="Clum A."/>
            <person name="Steindorff A."/>
            <person name="Ohm R."/>
            <person name="Martin F."/>
            <person name="Silar P."/>
            <person name="Natvig D."/>
            <person name="Lalanne C."/>
            <person name="Gautier V."/>
            <person name="Ament-Velasquez S.L."/>
            <person name="Kruys A."/>
            <person name="Hutchinson M.I."/>
            <person name="Powell A.J."/>
            <person name="Barry K."/>
            <person name="Miller A.N."/>
            <person name="Grigoriev I.V."/>
            <person name="Debuchy R."/>
            <person name="Gladieux P."/>
            <person name="Thoren M.H."/>
            <person name="Johannesson H."/>
        </authorList>
    </citation>
    <scope>NUCLEOTIDE SEQUENCE</scope>
    <source>
        <strain evidence="3">CBS 958.72</strain>
    </source>
</reference>
<keyword evidence="2" id="KW-1133">Transmembrane helix</keyword>
<dbReference type="AlphaFoldDB" id="A0AAE0NFD9"/>
<comment type="caution">
    <text evidence="3">The sequence shown here is derived from an EMBL/GenBank/DDBJ whole genome shotgun (WGS) entry which is preliminary data.</text>
</comment>
<accession>A0AAE0NFD9</accession>